<dbReference type="EMBL" id="JBHMCY010000085">
    <property type="protein sequence ID" value="MFB9466983.1"/>
    <property type="molecule type" value="Genomic_DNA"/>
</dbReference>
<proteinExistence type="predicted"/>
<keyword evidence="2" id="KW-0378">Hydrolase</keyword>
<organism evidence="2 3">
    <name type="scientific">Streptomyces cinereospinus</name>
    <dbReference type="NCBI Taxonomy" id="285561"/>
    <lineage>
        <taxon>Bacteria</taxon>
        <taxon>Bacillati</taxon>
        <taxon>Actinomycetota</taxon>
        <taxon>Actinomycetes</taxon>
        <taxon>Kitasatosporales</taxon>
        <taxon>Streptomycetaceae</taxon>
        <taxon>Streptomyces</taxon>
    </lineage>
</organism>
<accession>A0ABV5N9K2</accession>
<dbReference type="EC" id="3.1.21.-" evidence="2"/>
<sequence length="200" mass="22309">MEANTSHQDEAIARPTAHYPRADMTPAQFEQFVVELLQSIHPAGVDLQVALHEMVHGMDGDYDMDATVRYELLGMDFLVLVEAKHHTHPIKRELVQVLHHKLTSVGAHKALMVSTAPYQKGALVFAQAHGIALMTVTEGRYTFETKSTDTAPVMTRQEARDRFGVPPFVAHLYTPGQNAGSTRVQLVTPEEPAPLHEWLR</sequence>
<protein>
    <submittedName>
        <fullName evidence="2">Restriction endonuclease</fullName>
        <ecNumber evidence="2">3.1.21.-</ecNumber>
    </submittedName>
</protein>
<dbReference type="Gene3D" id="3.40.1350.10">
    <property type="match status" value="1"/>
</dbReference>
<keyword evidence="3" id="KW-1185">Reference proteome</keyword>
<dbReference type="SUPFAM" id="SSF52980">
    <property type="entry name" value="Restriction endonuclease-like"/>
    <property type="match status" value="1"/>
</dbReference>
<dbReference type="RefSeq" id="WP_166630149.1">
    <property type="nucleotide sequence ID" value="NZ_JBHMCY010000085.1"/>
</dbReference>
<gene>
    <name evidence="2" type="ORF">ACFF45_30880</name>
</gene>
<dbReference type="InterPro" id="IPR011335">
    <property type="entry name" value="Restrct_endonuc-II-like"/>
</dbReference>
<evidence type="ECO:0000313" key="2">
    <source>
        <dbReference type="EMBL" id="MFB9466983.1"/>
    </source>
</evidence>
<dbReference type="InterPro" id="IPR007560">
    <property type="entry name" value="Restrct_endonuc_IV_Mrr"/>
</dbReference>
<keyword evidence="2" id="KW-0540">Nuclease</keyword>
<dbReference type="Proteomes" id="UP001589709">
    <property type="component" value="Unassembled WGS sequence"/>
</dbReference>
<feature type="domain" description="Restriction endonuclease type IV Mrr" evidence="1">
    <location>
        <begin position="23"/>
        <end position="136"/>
    </location>
</feature>
<keyword evidence="2" id="KW-0255">Endonuclease</keyword>
<dbReference type="GO" id="GO:0004519">
    <property type="term" value="F:endonuclease activity"/>
    <property type="evidence" value="ECO:0007669"/>
    <property type="project" value="UniProtKB-KW"/>
</dbReference>
<evidence type="ECO:0000313" key="3">
    <source>
        <dbReference type="Proteomes" id="UP001589709"/>
    </source>
</evidence>
<dbReference type="GO" id="GO:0016787">
    <property type="term" value="F:hydrolase activity"/>
    <property type="evidence" value="ECO:0007669"/>
    <property type="project" value="UniProtKB-KW"/>
</dbReference>
<reference evidence="2 3" key="1">
    <citation type="submission" date="2024-09" db="EMBL/GenBank/DDBJ databases">
        <authorList>
            <person name="Sun Q."/>
            <person name="Mori K."/>
        </authorList>
    </citation>
    <scope>NUCLEOTIDE SEQUENCE [LARGE SCALE GENOMIC DNA]</scope>
    <source>
        <strain evidence="2 3">JCM 6917</strain>
    </source>
</reference>
<evidence type="ECO:0000259" key="1">
    <source>
        <dbReference type="Pfam" id="PF04471"/>
    </source>
</evidence>
<name>A0ABV5N9K2_9ACTN</name>
<dbReference type="Pfam" id="PF04471">
    <property type="entry name" value="Mrr_cat"/>
    <property type="match status" value="1"/>
</dbReference>
<comment type="caution">
    <text evidence="2">The sequence shown here is derived from an EMBL/GenBank/DDBJ whole genome shotgun (WGS) entry which is preliminary data.</text>
</comment>
<dbReference type="InterPro" id="IPR011856">
    <property type="entry name" value="tRNA_endonuc-like_dom_sf"/>
</dbReference>